<dbReference type="InterPro" id="IPR002060">
    <property type="entry name" value="Squ/phyt_synthse"/>
</dbReference>
<dbReference type="Pfam" id="PF00494">
    <property type="entry name" value="SQS_PSY"/>
    <property type="match status" value="1"/>
</dbReference>
<feature type="compositionally biased region" description="Low complexity" evidence="2">
    <location>
        <begin position="248"/>
        <end position="262"/>
    </location>
</feature>
<dbReference type="EMBL" id="JBBKAK010000001">
    <property type="protein sequence ID" value="MEJ8672645.1"/>
    <property type="molecule type" value="Genomic_DNA"/>
</dbReference>
<dbReference type="Proteomes" id="UP001376459">
    <property type="component" value="Unassembled WGS sequence"/>
</dbReference>
<dbReference type="Gene3D" id="3.40.1180.10">
    <property type="entry name" value="Decaprenyl diphosphate synthase-like"/>
    <property type="match status" value="1"/>
</dbReference>
<keyword evidence="4" id="KW-1185">Reference proteome</keyword>
<sequence length="498" mass="53188">MPAGPRTIVGDVFRRGGIHDPLLRRGFEVCRRATRDTGEIEYATSLLLPPPLRLATWALYGAVRAVDDLADATDGSAEDRARRLEAWISAFDADLRDGRSTDPVRHALIHTTQTWNLSTAFLHTLFEELRQDVHGREFATWQEWRRYSSLINTPLVLRTASLLIRAAGLPLEPETMAARRARSGGGLAVGGGRHLPHRRPRGPGPRPHPWPRSAPGRGTGGSRGTPRRPVRPAPHPGLRADGAPTHRPGPSVVRPGGPAAGAASGGGHCPGHLPRPVPAAARHGGQRPRSTAAPAARPALAAASQVARPARAKAALAWSLFPFPLRPSPASETGEPPPTGSRQSLAQAVRSVGEQQRPLAEPDPHPSGARPPQLPADATPRHVAIIMDGNGRWATDRGLPRTEGHRAGAEALIDVVHGALEIGLSHLTVYMFSTENWKRPADELQALMREIPAGLRRLYDGTSPLDVRVRWAGVPTGLPPTSSKPSPKPSGRPAPAPA</sequence>
<evidence type="ECO:0000313" key="4">
    <source>
        <dbReference type="Proteomes" id="UP001376459"/>
    </source>
</evidence>
<feature type="compositionally biased region" description="Pro residues" evidence="2">
    <location>
        <begin position="486"/>
        <end position="498"/>
    </location>
</feature>
<evidence type="ECO:0000256" key="2">
    <source>
        <dbReference type="SAM" id="MobiDB-lite"/>
    </source>
</evidence>
<gene>
    <name evidence="3" type="ORF">WKI71_42915</name>
</gene>
<feature type="compositionally biased region" description="Gly residues" evidence="2">
    <location>
        <begin position="183"/>
        <end position="193"/>
    </location>
</feature>
<dbReference type="PANTHER" id="PTHR10291">
    <property type="entry name" value="DEHYDRODOLICHYL DIPHOSPHATE SYNTHASE FAMILY MEMBER"/>
    <property type="match status" value="1"/>
</dbReference>
<dbReference type="Gene3D" id="1.10.600.10">
    <property type="entry name" value="Farnesyl Diphosphate Synthase"/>
    <property type="match status" value="1"/>
</dbReference>
<protein>
    <submittedName>
        <fullName evidence="3">Undecaprenyl diphosphate synthase family protein</fullName>
    </submittedName>
</protein>
<dbReference type="SUPFAM" id="SSF64005">
    <property type="entry name" value="Undecaprenyl diphosphate synthase"/>
    <property type="match status" value="1"/>
</dbReference>
<dbReference type="SUPFAM" id="SSF48576">
    <property type="entry name" value="Terpenoid synthases"/>
    <property type="match status" value="1"/>
</dbReference>
<name>A0ABU8UUR0_9ACTN</name>
<feature type="region of interest" description="Disordered" evidence="2">
    <location>
        <begin position="474"/>
        <end position="498"/>
    </location>
</feature>
<accession>A0ABU8UUR0</accession>
<dbReference type="Pfam" id="PF01255">
    <property type="entry name" value="Prenyltransf"/>
    <property type="match status" value="1"/>
</dbReference>
<feature type="region of interest" description="Disordered" evidence="2">
    <location>
        <begin position="179"/>
        <end position="297"/>
    </location>
</feature>
<feature type="compositionally biased region" description="Low complexity" evidence="2">
    <location>
        <begin position="475"/>
        <end position="485"/>
    </location>
</feature>
<evidence type="ECO:0000313" key="3">
    <source>
        <dbReference type="EMBL" id="MEJ8672645.1"/>
    </source>
</evidence>
<reference evidence="3 4" key="1">
    <citation type="submission" date="2024-03" db="EMBL/GenBank/DDBJ databases">
        <title>Novel Streptomyces species of biotechnological and ecological value are a feature of Machair soil.</title>
        <authorList>
            <person name="Prole J.R."/>
            <person name="Goodfellow M."/>
            <person name="Allenby N."/>
            <person name="Ward A.C."/>
        </authorList>
    </citation>
    <scope>NUCLEOTIDE SEQUENCE [LARGE SCALE GENOMIC DNA]</scope>
    <source>
        <strain evidence="3 4">MS1.AVA.1</strain>
    </source>
</reference>
<dbReference type="InterPro" id="IPR008949">
    <property type="entry name" value="Isoprenoid_synthase_dom_sf"/>
</dbReference>
<keyword evidence="1" id="KW-0808">Transferase</keyword>
<organism evidence="3 4">
    <name type="scientific">Streptomyces machairae</name>
    <dbReference type="NCBI Taxonomy" id="3134109"/>
    <lineage>
        <taxon>Bacteria</taxon>
        <taxon>Bacillati</taxon>
        <taxon>Actinomycetota</taxon>
        <taxon>Actinomycetes</taxon>
        <taxon>Kitasatosporales</taxon>
        <taxon>Streptomycetaceae</taxon>
        <taxon>Streptomyces</taxon>
    </lineage>
</organism>
<dbReference type="PANTHER" id="PTHR10291:SF0">
    <property type="entry name" value="DEHYDRODOLICHYL DIPHOSPHATE SYNTHASE 2"/>
    <property type="match status" value="1"/>
</dbReference>
<comment type="caution">
    <text evidence="3">The sequence shown here is derived from an EMBL/GenBank/DDBJ whole genome shotgun (WGS) entry which is preliminary data.</text>
</comment>
<evidence type="ECO:0000256" key="1">
    <source>
        <dbReference type="ARBA" id="ARBA00022679"/>
    </source>
</evidence>
<dbReference type="InterPro" id="IPR036424">
    <property type="entry name" value="UPP_synth-like_sf"/>
</dbReference>
<feature type="compositionally biased region" description="Low complexity" evidence="2">
    <location>
        <begin position="287"/>
        <end position="297"/>
    </location>
</feature>
<proteinExistence type="predicted"/>
<dbReference type="InterPro" id="IPR001441">
    <property type="entry name" value="UPP_synth-like"/>
</dbReference>
<feature type="region of interest" description="Disordered" evidence="2">
    <location>
        <begin position="327"/>
        <end position="376"/>
    </location>
</feature>
<feature type="compositionally biased region" description="Pro residues" evidence="2">
    <location>
        <begin position="202"/>
        <end position="212"/>
    </location>
</feature>